<feature type="domain" description="RRM" evidence="8">
    <location>
        <begin position="37"/>
        <end position="114"/>
    </location>
</feature>
<feature type="region of interest" description="Disordered" evidence="7">
    <location>
        <begin position="632"/>
        <end position="661"/>
    </location>
</feature>
<dbReference type="InterPro" id="IPR012677">
    <property type="entry name" value="Nucleotide-bd_a/b_plait_sf"/>
</dbReference>
<dbReference type="SMART" id="SM00360">
    <property type="entry name" value="RRM"/>
    <property type="match status" value="4"/>
</dbReference>
<keyword evidence="6" id="KW-0175">Coiled coil</keyword>
<evidence type="ECO:0000259" key="8">
    <source>
        <dbReference type="PROSITE" id="PS50102"/>
    </source>
</evidence>
<evidence type="ECO:0000256" key="1">
    <source>
        <dbReference type="ARBA" id="ARBA00004123"/>
    </source>
</evidence>
<feature type="compositionally biased region" description="Acidic residues" evidence="7">
    <location>
        <begin position="309"/>
        <end position="326"/>
    </location>
</feature>
<dbReference type="GO" id="GO:0003729">
    <property type="term" value="F:mRNA binding"/>
    <property type="evidence" value="ECO:0007669"/>
    <property type="project" value="TreeGrafter"/>
</dbReference>
<dbReference type="InterPro" id="IPR035979">
    <property type="entry name" value="RBD_domain_sf"/>
</dbReference>
<dbReference type="AlphaFoldDB" id="A0A1B6FUT0"/>
<proteinExistence type="predicted"/>
<keyword evidence="4" id="KW-0539">Nucleus</keyword>
<feature type="region of interest" description="Disordered" evidence="7">
    <location>
        <begin position="290"/>
        <end position="364"/>
    </location>
</feature>
<sequence>MTAMAKTKKTHSANSEKKKQKNNKTGKKEFKPSSKRGRLIVRNLPYKCTENDIHKHFKAFGNIKDIQLLRRPDKKLVGCGFVEFTSRLNADKAVEQLNGKQFLGRPIYVERAVAQDRYNESSTQKSQDSSYKEDSEEEDDVKDDFDEIEIKQEPTSDQVEDYLDTSEIKQETNNSDEESEINKSQDERKNVNIKQARLIIRNLSFKTTEEKLKAHFAPYGDITEVKLLRRPNGTLVGCGFVQFAKKQGAAKAIYHTSGKPFLERPVIVDWALPKDKFTKMQQDVLNRKIKKEDGEEISPSDNSIVTVKEEEESDKESSEEESDQESSEEKSGSSDSEDEEEEEEVTSNIKQELDEGKRERKQDVEEGKTVFVKNLPFSVTDEEFRECMEQFGPVFYALVCKDKFTEHSKGSGFVKFKKKDDAEKCLSSGTELTLKGTILDPHPALKRSEVQKLNDKPKEKKDNRNLYLTKEGMIIAGMPAARGVSVSDMERRLQLEQWKTTKLRNLNMFVSRNRLVIHNLPATFTDKQLRKLFQSHAGSSAIIKEARIMRDLKQIDSKGVNVSKGFGFVSFEKHEDALKALRSINNNPSIFTPNTRPIVAFSIENRSVLNSKTNRMIKSRQKNPLCKDYKAKEEEVPAKKSKYESNTKHEEQSEPEFAGVTAKPGSTVKMRQKYKLTNQAQQHLQDVKKQKKEIKMNRKLRRVEHMKKKQVEKKTMKKNKKAVDNDSAFTKLVDKYKSKLLSQTNEKKKWYDS</sequence>
<evidence type="ECO:0000256" key="2">
    <source>
        <dbReference type="ARBA" id="ARBA00022737"/>
    </source>
</evidence>
<dbReference type="FunFam" id="3.30.70.330:FF:000182">
    <property type="entry name" value="RNA-binding motif protein 28"/>
    <property type="match status" value="1"/>
</dbReference>
<feature type="coiled-coil region" evidence="6">
    <location>
        <begin position="677"/>
        <end position="709"/>
    </location>
</feature>
<comment type="subcellular location">
    <subcellularLocation>
        <location evidence="1">Nucleus</location>
    </subcellularLocation>
</comment>
<dbReference type="InterPro" id="IPR051945">
    <property type="entry name" value="RRM_MRD1_RNA_proc_ribogen"/>
</dbReference>
<feature type="region of interest" description="Disordered" evidence="7">
    <location>
        <begin position="115"/>
        <end position="188"/>
    </location>
</feature>
<accession>A0A1B6FUT0</accession>
<dbReference type="CDD" id="cd12414">
    <property type="entry name" value="RRM2_RBM28_like"/>
    <property type="match status" value="2"/>
</dbReference>
<evidence type="ECO:0000256" key="6">
    <source>
        <dbReference type="SAM" id="Coils"/>
    </source>
</evidence>
<name>A0A1B6FUT0_9HEMI</name>
<dbReference type="Pfam" id="PF00076">
    <property type="entry name" value="RRM_1"/>
    <property type="match status" value="4"/>
</dbReference>
<feature type="domain" description="RRM" evidence="8">
    <location>
        <begin position="196"/>
        <end position="273"/>
    </location>
</feature>
<dbReference type="PANTHER" id="PTHR48039:SF5">
    <property type="entry name" value="RNA-BINDING PROTEIN 28"/>
    <property type="match status" value="1"/>
</dbReference>
<protein>
    <recommendedName>
        <fullName evidence="8">RRM domain-containing protein</fullName>
    </recommendedName>
</protein>
<dbReference type="GO" id="GO:0005730">
    <property type="term" value="C:nucleolus"/>
    <property type="evidence" value="ECO:0007669"/>
    <property type="project" value="TreeGrafter"/>
</dbReference>
<reference evidence="9" key="1">
    <citation type="submission" date="2015-11" db="EMBL/GenBank/DDBJ databases">
        <title>De novo transcriptome assembly of four potential Pierce s Disease insect vectors from Arizona vineyards.</title>
        <authorList>
            <person name="Tassone E.E."/>
        </authorList>
    </citation>
    <scope>NUCLEOTIDE SEQUENCE</scope>
</reference>
<dbReference type="Gene3D" id="3.30.70.330">
    <property type="match status" value="4"/>
</dbReference>
<keyword evidence="3 5" id="KW-0694">RNA-binding</keyword>
<dbReference type="PROSITE" id="PS50102">
    <property type="entry name" value="RRM"/>
    <property type="match status" value="4"/>
</dbReference>
<evidence type="ECO:0000256" key="4">
    <source>
        <dbReference type="ARBA" id="ARBA00023242"/>
    </source>
</evidence>
<dbReference type="PANTHER" id="PTHR48039">
    <property type="entry name" value="RNA-BINDING MOTIF PROTEIN 14B"/>
    <property type="match status" value="1"/>
</dbReference>
<evidence type="ECO:0000313" key="9">
    <source>
        <dbReference type="EMBL" id="JAS53881.1"/>
    </source>
</evidence>
<evidence type="ECO:0000256" key="7">
    <source>
        <dbReference type="SAM" id="MobiDB-lite"/>
    </source>
</evidence>
<feature type="compositionally biased region" description="Acidic residues" evidence="7">
    <location>
        <begin position="134"/>
        <end position="147"/>
    </location>
</feature>
<evidence type="ECO:0000256" key="3">
    <source>
        <dbReference type="ARBA" id="ARBA00022884"/>
    </source>
</evidence>
<dbReference type="EMBL" id="GECZ01015888">
    <property type="protein sequence ID" value="JAS53881.1"/>
    <property type="molecule type" value="Transcribed_RNA"/>
</dbReference>
<keyword evidence="2" id="KW-0677">Repeat</keyword>
<dbReference type="InterPro" id="IPR000504">
    <property type="entry name" value="RRM_dom"/>
</dbReference>
<feature type="compositionally biased region" description="Basic and acidic residues" evidence="7">
    <location>
        <begin position="351"/>
        <end position="364"/>
    </location>
</feature>
<feature type="region of interest" description="Disordered" evidence="7">
    <location>
        <begin position="1"/>
        <end position="36"/>
    </location>
</feature>
<feature type="compositionally biased region" description="Basic and acidic residues" evidence="7">
    <location>
        <begin position="632"/>
        <end position="652"/>
    </location>
</feature>
<dbReference type="CDD" id="cd12416">
    <property type="entry name" value="RRM4_RBM28_like"/>
    <property type="match status" value="1"/>
</dbReference>
<feature type="compositionally biased region" description="Acidic residues" evidence="7">
    <location>
        <begin position="335"/>
        <end position="345"/>
    </location>
</feature>
<feature type="domain" description="RRM" evidence="8">
    <location>
        <begin position="368"/>
        <end position="455"/>
    </location>
</feature>
<feature type="domain" description="RRM" evidence="8">
    <location>
        <begin position="513"/>
        <end position="624"/>
    </location>
</feature>
<dbReference type="SUPFAM" id="SSF54928">
    <property type="entry name" value="RNA-binding domain, RBD"/>
    <property type="match status" value="3"/>
</dbReference>
<feature type="compositionally biased region" description="Basic residues" evidence="7">
    <location>
        <begin position="1"/>
        <end position="11"/>
    </location>
</feature>
<evidence type="ECO:0000256" key="5">
    <source>
        <dbReference type="PROSITE-ProRule" id="PRU00176"/>
    </source>
</evidence>
<organism evidence="9">
    <name type="scientific">Cuerna arida</name>
    <dbReference type="NCBI Taxonomy" id="1464854"/>
    <lineage>
        <taxon>Eukaryota</taxon>
        <taxon>Metazoa</taxon>
        <taxon>Ecdysozoa</taxon>
        <taxon>Arthropoda</taxon>
        <taxon>Hexapoda</taxon>
        <taxon>Insecta</taxon>
        <taxon>Pterygota</taxon>
        <taxon>Neoptera</taxon>
        <taxon>Paraneoptera</taxon>
        <taxon>Hemiptera</taxon>
        <taxon>Auchenorrhyncha</taxon>
        <taxon>Membracoidea</taxon>
        <taxon>Cicadellidae</taxon>
        <taxon>Cicadellinae</taxon>
        <taxon>Proconiini</taxon>
        <taxon>Cuerna</taxon>
    </lineage>
</organism>
<gene>
    <name evidence="9" type="ORF">g.20440</name>
</gene>